<feature type="region of interest" description="Disordered" evidence="8">
    <location>
        <begin position="535"/>
        <end position="639"/>
    </location>
</feature>
<evidence type="ECO:0000259" key="9">
    <source>
        <dbReference type="PROSITE" id="PS50067"/>
    </source>
</evidence>
<dbReference type="InterPro" id="IPR001752">
    <property type="entry name" value="Kinesin_motor_dom"/>
</dbReference>
<dbReference type="KEGG" id="lpan:LPMP_110880"/>
<evidence type="ECO:0000313" key="11">
    <source>
        <dbReference type="Proteomes" id="UP000063063"/>
    </source>
</evidence>
<name>A0A088RJV6_LEIPA</name>
<sequence length="1490" mass="155856">MSGSPSISSLPLSLAARDEVVIDEGVGIVVRVRPLSTKERADTRVHNCIQCLPDCVIIGGSPPTRASRRAGAAVPTSQPTRATARPYQFSVDHVFNTHASQIEVYEQSCKRIVEGVFHGINGSILAYGATGSGKTHTMFGSTMSAAGIVYQAVQDIFAEKERLEEEEGKRVRIKCSFLEIYNEDVYDLLAKPTGENGGSAKSLANSGTGALGRESKRVPLQVREACGATASASAGFDACESDTNSNGGLHIHGLTHIFPETLEDFARSIEYGHAQRFVAATGANAQSSRSHAIITVEIEVRDGNTCATIGGCGFASSMTEDGDASETNMELSPSKRAAKKKKKPPGSTVTIAKIQFADLAGSERAAATSNTGLRLREGGNINRSLLALGAVVQSLAQQKVRRRQTGGKGGGKMFIPYRGSKLTRVLRSSIGGNCRTQILFCLNPSTKHTEEAVNTLKFAMNAREIQVEAYRNEFAINSSQLAKTQEALIEELREELTRAQSALAAYTGDVGGDDSYNSSGGEGSQSRLANTVLATEGGASSNGSPLMTPTTQQGSLPTTLDSPIVPLSSGDRGRSSPAPTPTVPAVPPWPNRNAQRGTITPSAATAGGGASSLSMNASHTPMSVSGADMPRGSSVPHSSLNCRTARPSVFAENTPLFSELEAKLKNFSAQKESLYHEVREAQERQRDRETQLREQKWRLATFLVSNASGNQAREGVDGNCTTAVGVAGLRKMIAALEAEQAQQADELKVLTKRLDDADRQFAATRQDLLRERQGTSLELLLDNARLRQGCTEAECLAAHYHQECRSLLNRQAEYAEALSKCVEAIQCLCPYLAQLTSLTSSLHSSGNGNAIVAAVKRANVALLYALLPTTSTAQMMAVFEFTLRLTMQSPLLSPALLSVSALSHSPSQTPSFAHPPLAPSPTNRSGGGGSSSSSPLRGGGSSGTRSSNHLASHFRDLMATAESMHLTSSSEQETSDKTEGVRTRHGHLILPTADSSSSPERCPSIQQASKGDGLRGRAPAAGTSGPSKAFRRTGSSTGLTRGTVSPPAGGQKRRSGPGPDKTSLSGLTGEHVLRSTNGVAGGAAPKKNLGGGAPSAHELQRSVTAPLQFGSVVSHSTRAARKPKAVGDLGSATSSLARRHAGTQRVALHRGPQRTPDGNPGGGDADAASPCAFVRSNTASALRANASALHSAGYNLRGRPNHRSGVSSSPPKPTQASAEATGHNGSSRSMPSRSGPAKKKQNSGSRTSGGRLTTSTSSSYPDVDGGQPRAPLHQERRCSGDGVESHLLASALPSASKLRRSNTKTDKLTRFQATTAAGSPSRMARTAGASVQRRLDCAEATAESLTATVIPSRILSSSSDSISQSVSCESGSSGYNRSLDGQIATSGAGTSGKKKAANGALSSPDSTPQLTMARLLECAAATAVPALPQYGAGCSPNTHSSDCANKENGQQLFQLRTRTSFTDDLMVSISTCLSDALSPTSRGQVSSSYC</sequence>
<dbReference type="GO" id="GO:0007052">
    <property type="term" value="P:mitotic spindle organization"/>
    <property type="evidence" value="ECO:0007669"/>
    <property type="project" value="TreeGrafter"/>
</dbReference>
<dbReference type="InterPro" id="IPR027417">
    <property type="entry name" value="P-loop_NTPase"/>
</dbReference>
<keyword evidence="10" id="KW-0413">Isomerase</keyword>
<dbReference type="InterPro" id="IPR027640">
    <property type="entry name" value="Kinesin-like_fam"/>
</dbReference>
<keyword evidence="11" id="KW-1185">Reference proteome</keyword>
<comment type="subcellular location">
    <subcellularLocation>
        <location evidence="1">Cytoplasm</location>
    </subcellularLocation>
</comment>
<evidence type="ECO:0000256" key="1">
    <source>
        <dbReference type="ARBA" id="ARBA00004496"/>
    </source>
</evidence>
<dbReference type="GO" id="GO:0008017">
    <property type="term" value="F:microtubule binding"/>
    <property type="evidence" value="ECO:0007669"/>
    <property type="project" value="InterPro"/>
</dbReference>
<evidence type="ECO:0000256" key="2">
    <source>
        <dbReference type="ARBA" id="ARBA00022490"/>
    </source>
</evidence>
<keyword evidence="3 6" id="KW-0547">Nucleotide-binding</keyword>
<dbReference type="GO" id="GO:0005875">
    <property type="term" value="C:microtubule associated complex"/>
    <property type="evidence" value="ECO:0007669"/>
    <property type="project" value="TreeGrafter"/>
</dbReference>
<keyword evidence="4 6" id="KW-0067">ATP-binding</keyword>
<feature type="coiled-coil region" evidence="7">
    <location>
        <begin position="482"/>
        <end position="509"/>
    </location>
</feature>
<dbReference type="CDD" id="cd00106">
    <property type="entry name" value="KISc"/>
    <property type="match status" value="1"/>
</dbReference>
<evidence type="ECO:0000256" key="8">
    <source>
        <dbReference type="SAM" id="MobiDB-lite"/>
    </source>
</evidence>
<dbReference type="GO" id="GO:0005737">
    <property type="term" value="C:cytoplasm"/>
    <property type="evidence" value="ECO:0007669"/>
    <property type="project" value="UniProtKB-SubCell"/>
</dbReference>
<dbReference type="PROSITE" id="PS50067">
    <property type="entry name" value="KINESIN_MOTOR_2"/>
    <property type="match status" value="1"/>
</dbReference>
<evidence type="ECO:0000313" key="10">
    <source>
        <dbReference type="EMBL" id="AIN96282.1"/>
    </source>
</evidence>
<dbReference type="eggNOG" id="KOG0242">
    <property type="taxonomic scope" value="Eukaryota"/>
</dbReference>
<feature type="coiled-coil region" evidence="7">
    <location>
        <begin position="726"/>
        <end position="767"/>
    </location>
</feature>
<dbReference type="EC" id="5.6.1.3" evidence="10"/>
<dbReference type="GO" id="GO:0003777">
    <property type="term" value="F:microtubule motor activity"/>
    <property type="evidence" value="ECO:0007669"/>
    <property type="project" value="InterPro"/>
</dbReference>
<keyword evidence="5 7" id="KW-0175">Coiled coil</keyword>
<dbReference type="GO" id="GO:0051231">
    <property type="term" value="P:spindle elongation"/>
    <property type="evidence" value="ECO:0007669"/>
    <property type="project" value="TreeGrafter"/>
</dbReference>
<proteinExistence type="inferred from homology"/>
<dbReference type="SMART" id="SM00129">
    <property type="entry name" value="KISc"/>
    <property type="match status" value="1"/>
</dbReference>
<dbReference type="GO" id="GO:0007018">
    <property type="term" value="P:microtubule-based movement"/>
    <property type="evidence" value="ECO:0007669"/>
    <property type="project" value="InterPro"/>
</dbReference>
<feature type="compositionally biased region" description="Low complexity" evidence="8">
    <location>
        <begin position="1243"/>
        <end position="1259"/>
    </location>
</feature>
<gene>
    <name evidence="10" type="ORF">LPMP_110880</name>
</gene>
<dbReference type="Proteomes" id="UP000063063">
    <property type="component" value="Chromosome 11"/>
</dbReference>
<dbReference type="InterPro" id="IPR036961">
    <property type="entry name" value="Kinesin_motor_dom_sf"/>
</dbReference>
<accession>A0A088RJV6</accession>
<feature type="region of interest" description="Disordered" evidence="8">
    <location>
        <begin position="1366"/>
        <end position="1405"/>
    </location>
</feature>
<evidence type="ECO:0000256" key="6">
    <source>
        <dbReference type="PROSITE-ProRule" id="PRU00283"/>
    </source>
</evidence>
<protein>
    <submittedName>
        <fullName evidence="10">Kinesin, putative</fullName>
        <ecNumber evidence="10">5.6.1.3</ecNumber>
    </submittedName>
</protein>
<keyword evidence="2" id="KW-0963">Cytoplasm</keyword>
<feature type="coiled-coil region" evidence="7">
    <location>
        <begin position="657"/>
        <end position="684"/>
    </location>
</feature>
<feature type="compositionally biased region" description="Basic residues" evidence="8">
    <location>
        <begin position="1138"/>
        <end position="1152"/>
    </location>
</feature>
<feature type="binding site" evidence="6">
    <location>
        <begin position="128"/>
        <end position="135"/>
    </location>
    <ligand>
        <name>ATP</name>
        <dbReference type="ChEBI" id="CHEBI:30616"/>
    </ligand>
</feature>
<dbReference type="PANTHER" id="PTHR47969">
    <property type="entry name" value="CHROMOSOME-ASSOCIATED KINESIN KIF4A-RELATED"/>
    <property type="match status" value="1"/>
</dbReference>
<organism evidence="10 11">
    <name type="scientific">Leishmania panamensis</name>
    <dbReference type="NCBI Taxonomy" id="5679"/>
    <lineage>
        <taxon>Eukaryota</taxon>
        <taxon>Discoba</taxon>
        <taxon>Euglenozoa</taxon>
        <taxon>Kinetoplastea</taxon>
        <taxon>Metakinetoplastina</taxon>
        <taxon>Trypanosomatida</taxon>
        <taxon>Trypanosomatidae</taxon>
        <taxon>Leishmaniinae</taxon>
        <taxon>Leishmania</taxon>
        <taxon>Leishmania guyanensis species complex</taxon>
    </lineage>
</organism>
<evidence type="ECO:0000256" key="3">
    <source>
        <dbReference type="ARBA" id="ARBA00022741"/>
    </source>
</evidence>
<feature type="region of interest" description="Disordered" evidence="8">
    <location>
        <begin position="1193"/>
        <end position="1282"/>
    </location>
</feature>
<dbReference type="RefSeq" id="XP_010696935.1">
    <property type="nucleotide sequence ID" value="XM_010698633.1"/>
</dbReference>
<dbReference type="PRINTS" id="PR00380">
    <property type="entry name" value="KINESINHEAVY"/>
</dbReference>
<feature type="compositionally biased region" description="Pro residues" evidence="8">
    <location>
        <begin position="578"/>
        <end position="590"/>
    </location>
</feature>
<feature type="compositionally biased region" description="Polar residues" evidence="8">
    <location>
        <begin position="1204"/>
        <end position="1218"/>
    </location>
</feature>
<comment type="similarity">
    <text evidence="6">Belongs to the TRAFAC class myosin-kinesin ATPase superfamily. Kinesin family.</text>
</comment>
<dbReference type="VEuPathDB" id="TriTrypDB:LPMP_110880"/>
<feature type="region of interest" description="Disordered" evidence="8">
    <location>
        <begin position="964"/>
        <end position="1097"/>
    </location>
</feature>
<reference evidence="10 11" key="1">
    <citation type="journal article" date="2015" name="Sci. Rep.">
        <title>The genome of Leishmania panamensis: insights into genomics of the L. (Viannia) subgenus.</title>
        <authorList>
            <person name="Llanes A."/>
            <person name="Restrepo C.M."/>
            <person name="Vecchio G.D."/>
            <person name="Anguizola F.J."/>
            <person name="Lleonart R."/>
        </authorList>
    </citation>
    <scope>NUCLEOTIDE SEQUENCE [LARGE SCALE GENOMIC DNA]</scope>
    <source>
        <strain evidence="10 11">MHOM/PA/94/PSC-1</strain>
    </source>
</reference>
<dbReference type="VEuPathDB" id="TriTrypDB:LPAL13_110012200"/>
<feature type="region of interest" description="Disordered" evidence="8">
    <location>
        <begin position="320"/>
        <end position="346"/>
    </location>
</feature>
<dbReference type="Gene3D" id="3.40.850.10">
    <property type="entry name" value="Kinesin motor domain"/>
    <property type="match status" value="1"/>
</dbReference>
<keyword evidence="6" id="KW-0505">Motor protein</keyword>
<feature type="region of interest" description="Disordered" evidence="8">
    <location>
        <begin position="904"/>
        <end position="948"/>
    </location>
</feature>
<dbReference type="SUPFAM" id="SSF52540">
    <property type="entry name" value="P-loop containing nucleoside triphosphate hydrolases"/>
    <property type="match status" value="1"/>
</dbReference>
<dbReference type="GO" id="GO:0016787">
    <property type="term" value="F:hydrolase activity"/>
    <property type="evidence" value="ECO:0007669"/>
    <property type="project" value="UniProtKB-KW"/>
</dbReference>
<dbReference type="EMBL" id="CP009380">
    <property type="protein sequence ID" value="AIN96282.1"/>
    <property type="molecule type" value="Genomic_DNA"/>
</dbReference>
<evidence type="ECO:0000256" key="4">
    <source>
        <dbReference type="ARBA" id="ARBA00022840"/>
    </source>
</evidence>
<feature type="compositionally biased region" description="Polar residues" evidence="8">
    <location>
        <begin position="535"/>
        <end position="561"/>
    </location>
</feature>
<feature type="compositionally biased region" description="Low complexity" evidence="8">
    <location>
        <begin position="1032"/>
        <end position="1045"/>
    </location>
</feature>
<feature type="region of interest" description="Disordered" evidence="8">
    <location>
        <begin position="1138"/>
        <end position="1170"/>
    </location>
</feature>
<feature type="domain" description="Kinesin motor" evidence="9">
    <location>
        <begin position="25"/>
        <end position="465"/>
    </location>
</feature>
<feature type="compositionally biased region" description="Low complexity" evidence="8">
    <location>
        <begin position="1225"/>
        <end position="1235"/>
    </location>
</feature>
<dbReference type="OrthoDB" id="3176171at2759"/>
<dbReference type="GO" id="GO:0005524">
    <property type="term" value="F:ATP binding"/>
    <property type="evidence" value="ECO:0007669"/>
    <property type="project" value="UniProtKB-UniRule"/>
</dbReference>
<evidence type="ECO:0000256" key="7">
    <source>
        <dbReference type="SAM" id="Coils"/>
    </source>
</evidence>
<evidence type="ECO:0000256" key="5">
    <source>
        <dbReference type="ARBA" id="ARBA00023054"/>
    </source>
</evidence>
<dbReference type="PANTHER" id="PTHR47969:SF15">
    <property type="entry name" value="CHROMOSOME-ASSOCIATED KINESIN KIF4A-RELATED"/>
    <property type="match status" value="1"/>
</dbReference>
<dbReference type="GeneID" id="22572953"/>
<feature type="compositionally biased region" description="Polar residues" evidence="8">
    <location>
        <begin position="993"/>
        <end position="1009"/>
    </location>
</feature>
<dbReference type="Pfam" id="PF00225">
    <property type="entry name" value="Kinesin"/>
    <property type="match status" value="1"/>
</dbReference>